<feature type="compositionally biased region" description="Low complexity" evidence="1">
    <location>
        <begin position="25"/>
        <end position="40"/>
    </location>
</feature>
<gene>
    <name evidence="2" type="ORF">GLOTRDRAFT_128556</name>
</gene>
<reference evidence="2 3" key="1">
    <citation type="journal article" date="2012" name="Science">
        <title>The Paleozoic origin of enzymatic lignin decomposition reconstructed from 31 fungal genomes.</title>
        <authorList>
            <person name="Floudas D."/>
            <person name="Binder M."/>
            <person name="Riley R."/>
            <person name="Barry K."/>
            <person name="Blanchette R.A."/>
            <person name="Henrissat B."/>
            <person name="Martinez A.T."/>
            <person name="Otillar R."/>
            <person name="Spatafora J.W."/>
            <person name="Yadav J.S."/>
            <person name="Aerts A."/>
            <person name="Benoit I."/>
            <person name="Boyd A."/>
            <person name="Carlson A."/>
            <person name="Copeland A."/>
            <person name="Coutinho P.M."/>
            <person name="de Vries R.P."/>
            <person name="Ferreira P."/>
            <person name="Findley K."/>
            <person name="Foster B."/>
            <person name="Gaskell J."/>
            <person name="Glotzer D."/>
            <person name="Gorecki P."/>
            <person name="Heitman J."/>
            <person name="Hesse C."/>
            <person name="Hori C."/>
            <person name="Igarashi K."/>
            <person name="Jurgens J.A."/>
            <person name="Kallen N."/>
            <person name="Kersten P."/>
            <person name="Kohler A."/>
            <person name="Kuees U."/>
            <person name="Kumar T.K.A."/>
            <person name="Kuo A."/>
            <person name="LaButti K."/>
            <person name="Larrondo L.F."/>
            <person name="Lindquist E."/>
            <person name="Ling A."/>
            <person name="Lombard V."/>
            <person name="Lucas S."/>
            <person name="Lundell T."/>
            <person name="Martin R."/>
            <person name="McLaughlin D.J."/>
            <person name="Morgenstern I."/>
            <person name="Morin E."/>
            <person name="Murat C."/>
            <person name="Nagy L.G."/>
            <person name="Nolan M."/>
            <person name="Ohm R.A."/>
            <person name="Patyshakuliyeva A."/>
            <person name="Rokas A."/>
            <person name="Ruiz-Duenas F.J."/>
            <person name="Sabat G."/>
            <person name="Salamov A."/>
            <person name="Samejima M."/>
            <person name="Schmutz J."/>
            <person name="Slot J.C."/>
            <person name="St John F."/>
            <person name="Stenlid J."/>
            <person name="Sun H."/>
            <person name="Sun S."/>
            <person name="Syed K."/>
            <person name="Tsang A."/>
            <person name="Wiebenga A."/>
            <person name="Young D."/>
            <person name="Pisabarro A."/>
            <person name="Eastwood D.C."/>
            <person name="Martin F."/>
            <person name="Cullen D."/>
            <person name="Grigoriev I.V."/>
            <person name="Hibbett D.S."/>
        </authorList>
    </citation>
    <scope>NUCLEOTIDE SEQUENCE [LARGE SCALE GENOMIC DNA]</scope>
    <source>
        <strain evidence="2 3">ATCC 11539</strain>
    </source>
</reference>
<accession>S7QBR4</accession>
<dbReference type="eggNOG" id="ENOG502SEMH">
    <property type="taxonomic scope" value="Eukaryota"/>
</dbReference>
<protein>
    <submittedName>
        <fullName evidence="2">Uncharacterized protein</fullName>
    </submittedName>
</protein>
<feature type="region of interest" description="Disordered" evidence="1">
    <location>
        <begin position="92"/>
        <end position="166"/>
    </location>
</feature>
<dbReference type="HOGENOM" id="CLU_028821_0_0_1"/>
<dbReference type="AlphaFoldDB" id="S7QBR4"/>
<dbReference type="OMA" id="EHTQVNA"/>
<dbReference type="KEGG" id="gtr:GLOTRDRAFT_128556"/>
<feature type="region of interest" description="Disordered" evidence="1">
    <location>
        <begin position="1"/>
        <end position="65"/>
    </location>
</feature>
<feature type="compositionally biased region" description="Acidic residues" evidence="1">
    <location>
        <begin position="92"/>
        <end position="108"/>
    </location>
</feature>
<dbReference type="GeneID" id="19301752"/>
<evidence type="ECO:0000313" key="2">
    <source>
        <dbReference type="EMBL" id="EPQ56803.1"/>
    </source>
</evidence>
<feature type="region of interest" description="Disordered" evidence="1">
    <location>
        <begin position="405"/>
        <end position="426"/>
    </location>
</feature>
<dbReference type="EMBL" id="KB469300">
    <property type="protein sequence ID" value="EPQ56803.1"/>
    <property type="molecule type" value="Genomic_DNA"/>
</dbReference>
<evidence type="ECO:0000313" key="3">
    <source>
        <dbReference type="Proteomes" id="UP000030669"/>
    </source>
</evidence>
<feature type="compositionally biased region" description="Acidic residues" evidence="1">
    <location>
        <begin position="1"/>
        <end position="11"/>
    </location>
</feature>
<dbReference type="STRING" id="670483.S7QBR4"/>
<dbReference type="OrthoDB" id="3364905at2759"/>
<feature type="compositionally biased region" description="Polar residues" evidence="1">
    <location>
        <begin position="12"/>
        <end position="24"/>
    </location>
</feature>
<keyword evidence="3" id="KW-1185">Reference proteome</keyword>
<dbReference type="RefSeq" id="XP_007865469.1">
    <property type="nucleotide sequence ID" value="XM_007867278.1"/>
</dbReference>
<dbReference type="Proteomes" id="UP000030669">
    <property type="component" value="Unassembled WGS sequence"/>
</dbReference>
<feature type="region of interest" description="Disordered" evidence="1">
    <location>
        <begin position="259"/>
        <end position="328"/>
    </location>
</feature>
<proteinExistence type="predicted"/>
<organism evidence="2 3">
    <name type="scientific">Gloeophyllum trabeum (strain ATCC 11539 / FP-39264 / Madison 617)</name>
    <name type="common">Brown rot fungus</name>
    <dbReference type="NCBI Taxonomy" id="670483"/>
    <lineage>
        <taxon>Eukaryota</taxon>
        <taxon>Fungi</taxon>
        <taxon>Dikarya</taxon>
        <taxon>Basidiomycota</taxon>
        <taxon>Agaricomycotina</taxon>
        <taxon>Agaricomycetes</taxon>
        <taxon>Gloeophyllales</taxon>
        <taxon>Gloeophyllaceae</taxon>
        <taxon>Gloeophyllum</taxon>
    </lineage>
</organism>
<sequence length="459" mass="50162">MPVPDNYDDDVFSSSRLHPKTSTLSPRRSPSRQSILPRRSTASLRGGSSSLAEAMDESAANGNGRHSLAHELAVALMPEPSTGSKLLAEEFGIEYDEGAEGIDEEPEGAEPAVDGSTEPADQLGSEPLGPPRAVTPPALSVDIPSEIDPSFGSPVSTRRRRPKPEQDAMDVLAHDLEKTEKFLSHLRGIDSDMSASHTLPPLEKFASDIIRRINETARDREGQVRALLEYDREFRKIAGEVNGNDVLGQLDEWEPLDDDLFDKPFSTEAPKPTEKALRAVVEESQSSYNNDWETDPDRNHLGDEDEDDDADPQTPAVKDTFPPPPLVVGPPTPAKAIAQLTHLRTFTASLVSSLTTISEHTQINSAATAETGRKIRALKNKIGGWRTEWDSAEQSRLRIERWEAGIQDGENSVPGTPTTRSPGARRRLDGRKVVQEQLHGFEQALLEASLKTQAIMAAS</sequence>
<name>S7QBR4_GLOTA</name>
<feature type="compositionally biased region" description="Polar residues" evidence="1">
    <location>
        <begin position="409"/>
        <end position="421"/>
    </location>
</feature>
<feature type="compositionally biased region" description="Basic and acidic residues" evidence="1">
    <location>
        <begin position="271"/>
        <end position="281"/>
    </location>
</feature>
<feature type="compositionally biased region" description="Polar residues" evidence="1">
    <location>
        <begin position="41"/>
        <end position="51"/>
    </location>
</feature>
<evidence type="ECO:0000256" key="1">
    <source>
        <dbReference type="SAM" id="MobiDB-lite"/>
    </source>
</evidence>